<keyword evidence="3" id="KW-1185">Reference proteome</keyword>
<dbReference type="EMBL" id="KV428040">
    <property type="protein sequence ID" value="KZT39898.1"/>
    <property type="molecule type" value="Genomic_DNA"/>
</dbReference>
<name>A0A166ESM6_9AGAM</name>
<dbReference type="AlphaFoldDB" id="A0A166ESM6"/>
<protein>
    <submittedName>
        <fullName evidence="2">Uncharacterized protein</fullName>
    </submittedName>
</protein>
<proteinExistence type="predicted"/>
<sequence>MVLKGQELEMIDDVQTRVKAHSKQWPRPSREPMRSNRPRAAFTALSEPRFTRKSTRKRLPYSPLGTSYHSQLARSVANSRKRANKKRNVLVSAGWMMSVLSPAISLAERQKPSDARIVLLALAILCEPDSS</sequence>
<feature type="region of interest" description="Disordered" evidence="1">
    <location>
        <begin position="19"/>
        <end position="38"/>
    </location>
</feature>
<evidence type="ECO:0000313" key="3">
    <source>
        <dbReference type="Proteomes" id="UP000076798"/>
    </source>
</evidence>
<gene>
    <name evidence="2" type="ORF">SISSUDRAFT_1118710</name>
</gene>
<feature type="non-terminal residue" evidence="2">
    <location>
        <position position="131"/>
    </location>
</feature>
<dbReference type="Proteomes" id="UP000076798">
    <property type="component" value="Unassembled WGS sequence"/>
</dbReference>
<evidence type="ECO:0000256" key="1">
    <source>
        <dbReference type="SAM" id="MobiDB-lite"/>
    </source>
</evidence>
<organism evidence="2 3">
    <name type="scientific">Sistotremastrum suecicum HHB10207 ss-3</name>
    <dbReference type="NCBI Taxonomy" id="1314776"/>
    <lineage>
        <taxon>Eukaryota</taxon>
        <taxon>Fungi</taxon>
        <taxon>Dikarya</taxon>
        <taxon>Basidiomycota</taxon>
        <taxon>Agaricomycotina</taxon>
        <taxon>Agaricomycetes</taxon>
        <taxon>Sistotremastrales</taxon>
        <taxon>Sistotremastraceae</taxon>
        <taxon>Sistotremastrum</taxon>
    </lineage>
</organism>
<evidence type="ECO:0000313" key="2">
    <source>
        <dbReference type="EMBL" id="KZT39898.1"/>
    </source>
</evidence>
<accession>A0A166ESM6</accession>
<reference evidence="2 3" key="1">
    <citation type="journal article" date="2016" name="Mol. Biol. Evol.">
        <title>Comparative Genomics of Early-Diverging Mushroom-Forming Fungi Provides Insights into the Origins of Lignocellulose Decay Capabilities.</title>
        <authorList>
            <person name="Nagy L.G."/>
            <person name="Riley R."/>
            <person name="Tritt A."/>
            <person name="Adam C."/>
            <person name="Daum C."/>
            <person name="Floudas D."/>
            <person name="Sun H."/>
            <person name="Yadav J.S."/>
            <person name="Pangilinan J."/>
            <person name="Larsson K.H."/>
            <person name="Matsuura K."/>
            <person name="Barry K."/>
            <person name="Labutti K."/>
            <person name="Kuo R."/>
            <person name="Ohm R.A."/>
            <person name="Bhattacharya S.S."/>
            <person name="Shirouzu T."/>
            <person name="Yoshinaga Y."/>
            <person name="Martin F.M."/>
            <person name="Grigoriev I.V."/>
            <person name="Hibbett D.S."/>
        </authorList>
    </citation>
    <scope>NUCLEOTIDE SEQUENCE [LARGE SCALE GENOMIC DNA]</scope>
    <source>
        <strain evidence="2 3">HHB10207 ss-3</strain>
    </source>
</reference>